<dbReference type="InterPro" id="IPR053146">
    <property type="entry name" value="QDO-like"/>
</dbReference>
<name>A0A7J5TZZ6_9BACT</name>
<organism evidence="3 4">
    <name type="scientific">Rudanella paleaurantiibacter</name>
    <dbReference type="NCBI Taxonomy" id="2614655"/>
    <lineage>
        <taxon>Bacteria</taxon>
        <taxon>Pseudomonadati</taxon>
        <taxon>Bacteroidota</taxon>
        <taxon>Cytophagia</taxon>
        <taxon>Cytophagales</taxon>
        <taxon>Cytophagaceae</taxon>
        <taxon>Rudanella</taxon>
    </lineage>
</organism>
<dbReference type="InterPro" id="IPR013096">
    <property type="entry name" value="Cupin_2"/>
</dbReference>
<dbReference type="Proteomes" id="UP000488299">
    <property type="component" value="Unassembled WGS sequence"/>
</dbReference>
<gene>
    <name evidence="3" type="ORF">F5984_09345</name>
</gene>
<feature type="signal peptide" evidence="1">
    <location>
        <begin position="1"/>
        <end position="20"/>
    </location>
</feature>
<dbReference type="InterPro" id="IPR011051">
    <property type="entry name" value="RmlC_Cupin_sf"/>
</dbReference>
<dbReference type="PANTHER" id="PTHR36440:SF1">
    <property type="entry name" value="PUTATIVE (AFU_ORTHOLOGUE AFUA_8G07350)-RELATED"/>
    <property type="match status" value="1"/>
</dbReference>
<protein>
    <submittedName>
        <fullName evidence="3">Cupin domain-containing protein</fullName>
    </submittedName>
</protein>
<dbReference type="PANTHER" id="PTHR36440">
    <property type="entry name" value="PUTATIVE (AFU_ORTHOLOGUE AFUA_8G07350)-RELATED"/>
    <property type="match status" value="1"/>
</dbReference>
<accession>A0A7J5TZZ6</accession>
<dbReference type="Gene3D" id="2.60.120.10">
    <property type="entry name" value="Jelly Rolls"/>
    <property type="match status" value="1"/>
</dbReference>
<dbReference type="RefSeq" id="WP_152124009.1">
    <property type="nucleotide sequence ID" value="NZ_WELI01000003.1"/>
</dbReference>
<dbReference type="Pfam" id="PF07883">
    <property type="entry name" value="Cupin_2"/>
    <property type="match status" value="1"/>
</dbReference>
<dbReference type="AlphaFoldDB" id="A0A7J5TZZ6"/>
<feature type="chain" id="PRO_5029626392" evidence="1">
    <location>
        <begin position="21"/>
        <end position="182"/>
    </location>
</feature>
<evidence type="ECO:0000259" key="2">
    <source>
        <dbReference type="Pfam" id="PF07883"/>
    </source>
</evidence>
<reference evidence="3 4" key="1">
    <citation type="submission" date="2019-10" db="EMBL/GenBank/DDBJ databases">
        <title>Rudanella paleaurantiibacter sp. nov., isolated from sludge.</title>
        <authorList>
            <person name="Xu S.Q."/>
        </authorList>
    </citation>
    <scope>NUCLEOTIDE SEQUENCE [LARGE SCALE GENOMIC DNA]</scope>
    <source>
        <strain evidence="3 4">HX-22-17</strain>
    </source>
</reference>
<proteinExistence type="predicted"/>
<comment type="caution">
    <text evidence="3">The sequence shown here is derived from an EMBL/GenBank/DDBJ whole genome shotgun (WGS) entry which is preliminary data.</text>
</comment>
<evidence type="ECO:0000313" key="3">
    <source>
        <dbReference type="EMBL" id="KAB7731020.1"/>
    </source>
</evidence>
<keyword evidence="4" id="KW-1185">Reference proteome</keyword>
<dbReference type="InterPro" id="IPR014710">
    <property type="entry name" value="RmlC-like_jellyroll"/>
</dbReference>
<dbReference type="SUPFAM" id="SSF51182">
    <property type="entry name" value="RmlC-like cupins"/>
    <property type="match status" value="1"/>
</dbReference>
<dbReference type="EMBL" id="WELI01000003">
    <property type="protein sequence ID" value="KAB7731020.1"/>
    <property type="molecule type" value="Genomic_DNA"/>
</dbReference>
<evidence type="ECO:0000256" key="1">
    <source>
        <dbReference type="SAM" id="SignalP"/>
    </source>
</evidence>
<sequence>MQRRTFLWTAVAATATNALAHTMAASVPAKSFVVKAGKGRFGEQTRLGGVNPNDIKVSVDDTGGQLSVLEYTGHQKGGPPLHIHPHQDEIFYVLDGQYLFQVGNEQQTLTAGDLIFLPRNVPHTFAQLSDAGRLLFFFQPAGKMENYFRTLGKLSGPPSPPEGAKIFADHDMQVVGPPLAIH</sequence>
<keyword evidence="1" id="KW-0732">Signal</keyword>
<feature type="domain" description="Cupin type-2" evidence="2">
    <location>
        <begin position="77"/>
        <end position="131"/>
    </location>
</feature>
<evidence type="ECO:0000313" key="4">
    <source>
        <dbReference type="Proteomes" id="UP000488299"/>
    </source>
</evidence>